<feature type="compositionally biased region" description="Low complexity" evidence="5">
    <location>
        <begin position="852"/>
        <end position="870"/>
    </location>
</feature>
<dbReference type="InterPro" id="IPR019787">
    <property type="entry name" value="Znf_PHD-finger"/>
</dbReference>
<dbReference type="InterPro" id="IPR005114">
    <property type="entry name" value="Helicase_assoc"/>
</dbReference>
<feature type="compositionally biased region" description="Basic and acidic residues" evidence="5">
    <location>
        <begin position="75"/>
        <end position="96"/>
    </location>
</feature>
<feature type="domain" description="PHD-type" evidence="6">
    <location>
        <begin position="403"/>
        <end position="457"/>
    </location>
</feature>
<feature type="region of interest" description="Disordered" evidence="5">
    <location>
        <begin position="1038"/>
        <end position="1090"/>
    </location>
</feature>
<feature type="compositionally biased region" description="Basic residues" evidence="5">
    <location>
        <begin position="1059"/>
        <end position="1075"/>
    </location>
</feature>
<feature type="region of interest" description="Disordered" evidence="5">
    <location>
        <begin position="786"/>
        <end position="838"/>
    </location>
</feature>
<dbReference type="InterPro" id="IPR011011">
    <property type="entry name" value="Znf_FYVE_PHD"/>
</dbReference>
<dbReference type="SMART" id="SM00249">
    <property type="entry name" value="PHD"/>
    <property type="match status" value="1"/>
</dbReference>
<name>A0AAD2FWN8_9STRA</name>
<dbReference type="EMBL" id="CAKOGP040001870">
    <property type="protein sequence ID" value="CAJ1954841.1"/>
    <property type="molecule type" value="Genomic_DNA"/>
</dbReference>
<dbReference type="GO" id="GO:0008270">
    <property type="term" value="F:zinc ion binding"/>
    <property type="evidence" value="ECO:0007669"/>
    <property type="project" value="UniProtKB-KW"/>
</dbReference>
<feature type="compositionally biased region" description="Pro residues" evidence="5">
    <location>
        <begin position="1039"/>
        <end position="1051"/>
    </location>
</feature>
<dbReference type="InterPro" id="IPR002999">
    <property type="entry name" value="Tudor"/>
</dbReference>
<feature type="compositionally biased region" description="Basic residues" evidence="5">
    <location>
        <begin position="1"/>
        <end position="12"/>
    </location>
</feature>
<dbReference type="SUPFAM" id="SSF101447">
    <property type="entry name" value="Formin homology 2 domain (FH2 domain)"/>
    <property type="match status" value="1"/>
</dbReference>
<evidence type="ECO:0000313" key="8">
    <source>
        <dbReference type="Proteomes" id="UP001295423"/>
    </source>
</evidence>
<dbReference type="SUPFAM" id="SSF63748">
    <property type="entry name" value="Tudor/PWWP/MBT"/>
    <property type="match status" value="1"/>
</dbReference>
<feature type="region of interest" description="Disordered" evidence="5">
    <location>
        <begin position="1280"/>
        <end position="1332"/>
    </location>
</feature>
<dbReference type="PANTHER" id="PTHR33418">
    <property type="entry name" value="HELICASE-ASSOCIATED"/>
    <property type="match status" value="1"/>
</dbReference>
<feature type="compositionally biased region" description="Basic and acidic residues" evidence="5">
    <location>
        <begin position="235"/>
        <end position="278"/>
    </location>
</feature>
<dbReference type="Gene3D" id="3.30.40.10">
    <property type="entry name" value="Zinc/RING finger domain, C3HC4 (zinc finger)"/>
    <property type="match status" value="1"/>
</dbReference>
<dbReference type="InterPro" id="IPR001965">
    <property type="entry name" value="Znf_PHD"/>
</dbReference>
<dbReference type="Proteomes" id="UP001295423">
    <property type="component" value="Unassembled WGS sequence"/>
</dbReference>
<feature type="compositionally biased region" description="Acidic residues" evidence="5">
    <location>
        <begin position="1298"/>
        <end position="1318"/>
    </location>
</feature>
<feature type="compositionally biased region" description="Basic and acidic residues" evidence="5">
    <location>
        <begin position="352"/>
        <end position="362"/>
    </location>
</feature>
<feature type="compositionally biased region" description="Basic and acidic residues" evidence="5">
    <location>
        <begin position="824"/>
        <end position="838"/>
    </location>
</feature>
<dbReference type="Gene3D" id="6.10.140.530">
    <property type="match status" value="2"/>
</dbReference>
<comment type="caution">
    <text evidence="7">The sequence shown here is derived from an EMBL/GenBank/DDBJ whole genome shotgun (WGS) entry which is preliminary data.</text>
</comment>
<feature type="compositionally biased region" description="Polar residues" evidence="5">
    <location>
        <begin position="363"/>
        <end position="378"/>
    </location>
</feature>
<keyword evidence="8" id="KW-1185">Reference proteome</keyword>
<dbReference type="SMART" id="SM00333">
    <property type="entry name" value="TUDOR"/>
    <property type="match status" value="1"/>
</dbReference>
<feature type="compositionally biased region" description="Basic and acidic residues" evidence="5">
    <location>
        <begin position="379"/>
        <end position="390"/>
    </location>
</feature>
<gene>
    <name evidence="7" type="ORF">CYCCA115_LOCUS15433</name>
</gene>
<dbReference type="InterPro" id="IPR013083">
    <property type="entry name" value="Znf_RING/FYVE/PHD"/>
</dbReference>
<evidence type="ECO:0000259" key="6">
    <source>
        <dbReference type="PROSITE" id="PS50016"/>
    </source>
</evidence>
<keyword evidence="1" id="KW-0479">Metal-binding</keyword>
<evidence type="ECO:0000256" key="4">
    <source>
        <dbReference type="PROSITE-ProRule" id="PRU00146"/>
    </source>
</evidence>
<evidence type="ECO:0000256" key="3">
    <source>
        <dbReference type="ARBA" id="ARBA00022833"/>
    </source>
</evidence>
<feature type="region of interest" description="Disordered" evidence="5">
    <location>
        <begin position="971"/>
        <end position="1005"/>
    </location>
</feature>
<dbReference type="Gene3D" id="2.30.30.140">
    <property type="match status" value="1"/>
</dbReference>
<organism evidence="7 8">
    <name type="scientific">Cylindrotheca closterium</name>
    <dbReference type="NCBI Taxonomy" id="2856"/>
    <lineage>
        <taxon>Eukaryota</taxon>
        <taxon>Sar</taxon>
        <taxon>Stramenopiles</taxon>
        <taxon>Ochrophyta</taxon>
        <taxon>Bacillariophyta</taxon>
        <taxon>Bacillariophyceae</taxon>
        <taxon>Bacillariophycidae</taxon>
        <taxon>Bacillariales</taxon>
        <taxon>Bacillariaceae</taxon>
        <taxon>Cylindrotheca</taxon>
    </lineage>
</organism>
<dbReference type="Pfam" id="PF03457">
    <property type="entry name" value="HA"/>
    <property type="match status" value="2"/>
</dbReference>
<evidence type="ECO:0000256" key="2">
    <source>
        <dbReference type="ARBA" id="ARBA00022771"/>
    </source>
</evidence>
<accession>A0AAD2FWN8</accession>
<feature type="compositionally biased region" description="Low complexity" evidence="5">
    <location>
        <begin position="213"/>
        <end position="229"/>
    </location>
</feature>
<feature type="region of interest" description="Disordered" evidence="5">
    <location>
        <begin position="201"/>
        <end position="392"/>
    </location>
</feature>
<evidence type="ECO:0000256" key="1">
    <source>
        <dbReference type="ARBA" id="ARBA00022723"/>
    </source>
</evidence>
<protein>
    <recommendedName>
        <fullName evidence="6">PHD-type domain-containing protein</fullName>
    </recommendedName>
</protein>
<dbReference type="PANTHER" id="PTHR33418:SF1">
    <property type="entry name" value="HELICASE-ASSOCIATED DOMAIN-CONTAINING PROTEIN"/>
    <property type="match status" value="1"/>
</dbReference>
<keyword evidence="2 4" id="KW-0863">Zinc-finger</keyword>
<feature type="region of interest" description="Disordered" evidence="5">
    <location>
        <begin position="851"/>
        <end position="870"/>
    </location>
</feature>
<reference evidence="7" key="1">
    <citation type="submission" date="2023-08" db="EMBL/GenBank/DDBJ databases">
        <authorList>
            <person name="Audoor S."/>
            <person name="Bilcke G."/>
        </authorList>
    </citation>
    <scope>NUCLEOTIDE SEQUENCE</scope>
</reference>
<feature type="compositionally biased region" description="Basic and acidic residues" evidence="5">
    <location>
        <begin position="106"/>
        <end position="122"/>
    </location>
</feature>
<sequence>MKRKAKPSKSSKKGSSSRGSRAKRSKTGIKLPRESCAPSSSDSEYHSDPEHYRLNDTRPRGPESARLPRELCVSDFKDGTDPILHDFERTGREKYFELNGLKRKSTNSEKGSEKISANEKIETSLVATETSDSAKDDSNGEKKSSSRRRSKSPSSDLLQSYRRRSSRRSEGAAPELVSLSYIYPGKMDWDSFRNCWVKKGTAAKAKPKELATKKSTAKSAPAAPTVKVEPPAPLAEEKKELERKSKAVEETKEEAKEESKEEAVEEAKEESKEEAVEEAKEEDSQPVINDGDENEKDSRKLSPPTDEAEKETKETDEKTSVEATKDNALYQFADPDEDEDSVEVASKTAALKGDENDGHGSDKQSPSAPETNDSNNSAVDKDTTEREKNQETIVVNPADVNINDFCFVCRLDGDLMECFAELENGTEAGCGKSIHIGCIGRAKIPSKDWLCSQCARKQGLQIKPGEHPQYGYAFGEDEFEVENGTVVIKLSLGSRIAVFWRDDRRYYNATVVNHYGESNVEVLYDDGVRESLDLSDERYKVLPNDDTAIGSSEIPKSADEERKVALLGPNDIVVGRGDSQKGWANQQHGYHVFRKLLNTYHTQYEALSNNDTSDRRTLCKKVYSELDSMNFRFVSWDGNGWKQLAYSKGVDKVNQGLRDFRVGSVLNNGNEKDERGLRWNDVPLGYSTKKGLAYRPGYQTLRRIVRSMEVEFKASDDKRVVCSKVLNRLAKEDVRIVRIVKKDGGDDWVQVEKEKAITRVFRAFQEESSESTYHVVSRAQGVMPSQQIHIPPLVSPKTRDRDRSKKIRSKKSRKRLPASNKLALDNRHPLIREDPSSKRVSVEIDPTFLVQSDNDSVASGSSDGSSESSIGSAMNQIDLYDEDFENANIKAPLVNLCSKIRVGHLAREDRPTSSHFDPAIGHESANYYYQPPPFQRITKFSYQHDMICDLMYSGPPGKPPMLAAAHRNSRYGSHHSVPKRSSNVTARGVAWSPPPVQATRPTSQVPRALPKVAPTSAMTAVYPHFAVAGALAAATYGRLPPPPPPPPPPPIASAIGGSSRKRGKSQSPRKKRKKTPNLGSPNSKTLGKPQLSAHAIAVLGKAAIADNDDHPVRFRNYQVETWTARLQEAQEFRRKHGHCIIPHDYPENQELARWAKRQRYQYQLYKNNSAKSSMTTERVKVLEQLGFCWEHKSTIWHKRYAELKGFMKEYGHTLVPTNFWNRKLASWVKCQRRQMRLLEKGSPNTLNDERVTLLNAVQFAWNINSADIPDIVANTKPMATTAAGRGRGGANYPGSSSGEEDDDEEYDYGYDEQEEEEAPPPPGPPGMGLEERKIRAKYLKKNTSASSASAAASLPPGIGEEEMKIREKYKKTTNFTEIGEEELKIWAKYKGI</sequence>
<evidence type="ECO:0000313" key="7">
    <source>
        <dbReference type="EMBL" id="CAJ1954841.1"/>
    </source>
</evidence>
<evidence type="ECO:0000256" key="5">
    <source>
        <dbReference type="SAM" id="MobiDB-lite"/>
    </source>
</evidence>
<feature type="compositionally biased region" description="Basic residues" evidence="5">
    <location>
        <begin position="804"/>
        <end position="816"/>
    </location>
</feature>
<feature type="compositionally biased region" description="Basic and acidic residues" evidence="5">
    <location>
        <begin position="310"/>
        <end position="325"/>
    </location>
</feature>
<feature type="region of interest" description="Disordered" evidence="5">
    <location>
        <begin position="1"/>
        <end position="177"/>
    </location>
</feature>
<proteinExistence type="predicted"/>
<dbReference type="SUPFAM" id="SSF57903">
    <property type="entry name" value="FYVE/PHD zinc finger"/>
    <property type="match status" value="1"/>
</dbReference>
<feature type="compositionally biased region" description="Basic and acidic residues" evidence="5">
    <location>
        <begin position="43"/>
        <end position="69"/>
    </location>
</feature>
<keyword evidence="3" id="KW-0862">Zinc</keyword>
<feature type="compositionally biased region" description="Basic and acidic residues" evidence="5">
    <location>
        <begin position="132"/>
        <end position="144"/>
    </location>
</feature>
<dbReference type="PROSITE" id="PS50016">
    <property type="entry name" value="ZF_PHD_2"/>
    <property type="match status" value="1"/>
</dbReference>